<keyword evidence="1" id="KW-0472">Membrane</keyword>
<comment type="caution">
    <text evidence="2">The sequence shown here is derived from an EMBL/GenBank/DDBJ whole genome shotgun (WGS) entry which is preliminary data.</text>
</comment>
<sequence length="65" mass="7264">MNKKFEILMKVTPFLSVLFILIGLIIGVLGALDHNVKTLTASLFLIVQSVLVITYAKSFKKIWGK</sequence>
<dbReference type="AlphaFoldDB" id="A0AAJ1Z285"/>
<feature type="transmembrane region" description="Helical" evidence="1">
    <location>
        <begin position="38"/>
        <end position="56"/>
    </location>
</feature>
<feature type="transmembrane region" description="Helical" evidence="1">
    <location>
        <begin position="12"/>
        <end position="32"/>
    </location>
</feature>
<dbReference type="Proteomes" id="UP001248134">
    <property type="component" value="Unassembled WGS sequence"/>
</dbReference>
<dbReference type="RefSeq" id="WP_003206043.1">
    <property type="nucleotide sequence ID" value="NZ_CM000744.1"/>
</dbReference>
<organism evidence="2 3">
    <name type="scientific">Bacillus pseudomycoides</name>
    <dbReference type="NCBI Taxonomy" id="64104"/>
    <lineage>
        <taxon>Bacteria</taxon>
        <taxon>Bacillati</taxon>
        <taxon>Bacillota</taxon>
        <taxon>Bacilli</taxon>
        <taxon>Bacillales</taxon>
        <taxon>Bacillaceae</taxon>
        <taxon>Bacillus</taxon>
        <taxon>Bacillus cereus group</taxon>
    </lineage>
</organism>
<evidence type="ECO:0000256" key="1">
    <source>
        <dbReference type="SAM" id="Phobius"/>
    </source>
</evidence>
<keyword evidence="1" id="KW-0812">Transmembrane</keyword>
<protein>
    <submittedName>
        <fullName evidence="2">Uncharacterized protein</fullName>
    </submittedName>
</protein>
<gene>
    <name evidence="2" type="ORF">FOS08_18250</name>
</gene>
<keyword evidence="1" id="KW-1133">Transmembrane helix</keyword>
<dbReference type="EMBL" id="VLYX01000021">
    <property type="protein sequence ID" value="MDR4327782.1"/>
    <property type="molecule type" value="Genomic_DNA"/>
</dbReference>
<name>A0AAJ1Z285_9BACI</name>
<accession>A0AAJ1Z285</accession>
<evidence type="ECO:0000313" key="3">
    <source>
        <dbReference type="Proteomes" id="UP001248134"/>
    </source>
</evidence>
<reference evidence="2" key="1">
    <citation type="submission" date="2019-07" db="EMBL/GenBank/DDBJ databases">
        <title>Phylogenomic Reclassification of ATCC Bacillus Strains and Various Taxa within the Genus Bacillus.</title>
        <authorList>
            <person name="Riojas M.A."/>
            <person name="Frank A.M."/>
            <person name="Fenn S.L."/>
            <person name="King S.P."/>
            <person name="Brower S.M."/>
            <person name="Hazbon M.H."/>
        </authorList>
    </citation>
    <scope>NUCLEOTIDE SEQUENCE</scope>
    <source>
        <strain evidence="2">NR-12239</strain>
    </source>
</reference>
<proteinExistence type="predicted"/>
<evidence type="ECO:0000313" key="2">
    <source>
        <dbReference type="EMBL" id="MDR4327782.1"/>
    </source>
</evidence>